<sequence length="64" mass="7032">MAESPRTRLSRAVAASNTAAFNRSSSRRIPKSSCTLILELNCMLIKIMSSAHKHIADTALSRRC</sequence>
<organism evidence="1 2">
    <name type="scientific">Portunus trituberculatus</name>
    <name type="common">Swimming crab</name>
    <name type="synonym">Neptunus trituberculatus</name>
    <dbReference type="NCBI Taxonomy" id="210409"/>
    <lineage>
        <taxon>Eukaryota</taxon>
        <taxon>Metazoa</taxon>
        <taxon>Ecdysozoa</taxon>
        <taxon>Arthropoda</taxon>
        <taxon>Crustacea</taxon>
        <taxon>Multicrustacea</taxon>
        <taxon>Malacostraca</taxon>
        <taxon>Eumalacostraca</taxon>
        <taxon>Eucarida</taxon>
        <taxon>Decapoda</taxon>
        <taxon>Pleocyemata</taxon>
        <taxon>Brachyura</taxon>
        <taxon>Eubrachyura</taxon>
        <taxon>Portunoidea</taxon>
        <taxon>Portunidae</taxon>
        <taxon>Portuninae</taxon>
        <taxon>Portunus</taxon>
    </lineage>
</organism>
<evidence type="ECO:0000313" key="2">
    <source>
        <dbReference type="Proteomes" id="UP000324222"/>
    </source>
</evidence>
<name>A0A5B7F2H7_PORTR</name>
<dbReference type="EMBL" id="VSRR010005113">
    <property type="protein sequence ID" value="MPC41580.1"/>
    <property type="molecule type" value="Genomic_DNA"/>
</dbReference>
<evidence type="ECO:0000313" key="1">
    <source>
        <dbReference type="EMBL" id="MPC41580.1"/>
    </source>
</evidence>
<dbReference type="Proteomes" id="UP000324222">
    <property type="component" value="Unassembled WGS sequence"/>
</dbReference>
<accession>A0A5B7F2H7</accession>
<protein>
    <submittedName>
        <fullName evidence="1">Uncharacterized protein</fullName>
    </submittedName>
</protein>
<proteinExistence type="predicted"/>
<gene>
    <name evidence="1" type="ORF">E2C01_035179</name>
</gene>
<reference evidence="1 2" key="1">
    <citation type="submission" date="2019-05" db="EMBL/GenBank/DDBJ databases">
        <title>Another draft genome of Portunus trituberculatus and its Hox gene families provides insights of decapod evolution.</title>
        <authorList>
            <person name="Jeong J.-H."/>
            <person name="Song I."/>
            <person name="Kim S."/>
            <person name="Choi T."/>
            <person name="Kim D."/>
            <person name="Ryu S."/>
            <person name="Kim W."/>
        </authorList>
    </citation>
    <scope>NUCLEOTIDE SEQUENCE [LARGE SCALE GENOMIC DNA]</scope>
    <source>
        <tissue evidence="1">Muscle</tissue>
    </source>
</reference>
<comment type="caution">
    <text evidence="1">The sequence shown here is derived from an EMBL/GenBank/DDBJ whole genome shotgun (WGS) entry which is preliminary data.</text>
</comment>
<dbReference type="AlphaFoldDB" id="A0A5B7F2H7"/>
<keyword evidence="2" id="KW-1185">Reference proteome</keyword>